<protein>
    <recommendedName>
        <fullName evidence="3">TonB-dependent receptor</fullName>
    </recommendedName>
</protein>
<accession>A0A8I0L9P5</accession>
<organism evidence="1 2">
    <name type="scientific">Xanthomonas citri pv. citri</name>
    <dbReference type="NCBI Taxonomy" id="611301"/>
    <lineage>
        <taxon>Bacteria</taxon>
        <taxon>Pseudomonadati</taxon>
        <taxon>Pseudomonadota</taxon>
        <taxon>Gammaproteobacteria</taxon>
        <taxon>Lysobacterales</taxon>
        <taxon>Lysobacteraceae</taxon>
        <taxon>Xanthomonas</taxon>
    </lineage>
</organism>
<gene>
    <name evidence="1" type="ORF">GUH15_24765</name>
</gene>
<comment type="caution">
    <text evidence="1">The sequence shown here is derived from an EMBL/GenBank/DDBJ whole genome shotgun (WGS) entry which is preliminary data.</text>
</comment>
<feature type="non-terminal residue" evidence="1">
    <location>
        <position position="1"/>
    </location>
</feature>
<dbReference type="Proteomes" id="UP000653002">
    <property type="component" value="Unassembled WGS sequence"/>
</dbReference>
<name>A0A8I0L9P5_XANCI</name>
<dbReference type="AlphaFoldDB" id="A0A8I0L9P5"/>
<evidence type="ECO:0000313" key="1">
    <source>
        <dbReference type="EMBL" id="MBD4339206.1"/>
    </source>
</evidence>
<evidence type="ECO:0000313" key="2">
    <source>
        <dbReference type="Proteomes" id="UP000653002"/>
    </source>
</evidence>
<proteinExistence type="predicted"/>
<dbReference type="EMBL" id="JAABFR010002151">
    <property type="protein sequence ID" value="MBD4339206.1"/>
    <property type="molecule type" value="Genomic_DNA"/>
</dbReference>
<reference evidence="1" key="1">
    <citation type="submission" date="2020-01" db="EMBL/GenBank/DDBJ databases">
        <authorList>
            <person name="Richard D."/>
        </authorList>
    </citation>
    <scope>NUCLEOTIDE SEQUENCE</scope>
    <source>
        <strain evidence="1">JP541</strain>
    </source>
</reference>
<evidence type="ECO:0008006" key="3">
    <source>
        <dbReference type="Google" id="ProtNLM"/>
    </source>
</evidence>
<sequence length="92" mass="9919">FSINGAIGASINVSTVNSLMIDSKTASLYRPNVFTVANVVTSSKAGITQEIDSRRTTQSVFATAQLGWDEAIYMDITARNDWSSTLAHTNSM</sequence>
<feature type="non-terminal residue" evidence="1">
    <location>
        <position position="92"/>
    </location>
</feature>